<dbReference type="GO" id="GO:0005739">
    <property type="term" value="C:mitochondrion"/>
    <property type="evidence" value="ECO:0007669"/>
    <property type="project" value="TreeGrafter"/>
</dbReference>
<gene>
    <name evidence="3" type="ORF">OSB1V03_LOCUS6883</name>
</gene>
<accession>A0A7R9KNM0</accession>
<comment type="similarity">
    <text evidence="1">Belongs to the CBP3 family.</text>
</comment>
<protein>
    <recommendedName>
        <fullName evidence="2">Ubiquinol-cytochrome c chaperone domain-containing protein</fullName>
    </recommendedName>
</protein>
<evidence type="ECO:0000313" key="4">
    <source>
        <dbReference type="Proteomes" id="UP000759131"/>
    </source>
</evidence>
<dbReference type="Pfam" id="PF03981">
    <property type="entry name" value="Ubiq_cyt_C_chap"/>
    <property type="match status" value="1"/>
</dbReference>
<evidence type="ECO:0000313" key="3">
    <source>
        <dbReference type="EMBL" id="CAD7626450.1"/>
    </source>
</evidence>
<sequence>MTSNAMNLRPNNEKYLLNGNQLVLNERSGGRHARLVCTSNTCYTNVENYTPFDTMDGLIYKVRRYFGYSSVPKYRLRNTSVYLYESATDGVDIEKFFVHLNLPDTYLSWFLVTELHVWMLMIRSMVEGKEGRLMRNEITARMWEDCETRLKLMTHMPQSVRRKGLEDLLQQFRASLIAYDEGFLTDDKTLAAALWRTLFTYESVDPKYLELIVQYIRTQVEHLHTIGTEKFFLDGKITWKPFPPFYP</sequence>
<keyword evidence="4" id="KW-1185">Reference proteome</keyword>
<feature type="domain" description="Ubiquinol-cytochrome c chaperone" evidence="2">
    <location>
        <begin position="99"/>
        <end position="233"/>
    </location>
</feature>
<dbReference type="Proteomes" id="UP000759131">
    <property type="component" value="Unassembled WGS sequence"/>
</dbReference>
<dbReference type="InterPro" id="IPR007129">
    <property type="entry name" value="Ubiqinol_cyt_c_chaperone_CPB3"/>
</dbReference>
<dbReference type="EMBL" id="CAJPIZ010003840">
    <property type="protein sequence ID" value="CAG2106880.1"/>
    <property type="molecule type" value="Genomic_DNA"/>
</dbReference>
<proteinExistence type="inferred from homology"/>
<dbReference type="PANTHER" id="PTHR12184:SF1">
    <property type="entry name" value="UBIQUINOL-CYTOCHROME-C REDUCTASE COMPLEX ASSEMBLY FACTOR 1"/>
    <property type="match status" value="1"/>
</dbReference>
<dbReference type="PANTHER" id="PTHR12184">
    <property type="entry name" value="UBIQUINOL-CYTOCHROME C REDUCTASE COMPLEX ASSEMBLY FACTOR 1 FAMILY MEMBER"/>
    <property type="match status" value="1"/>
</dbReference>
<evidence type="ECO:0000259" key="2">
    <source>
        <dbReference type="Pfam" id="PF03981"/>
    </source>
</evidence>
<dbReference type="EMBL" id="OC858415">
    <property type="protein sequence ID" value="CAD7626450.1"/>
    <property type="molecule type" value="Genomic_DNA"/>
</dbReference>
<dbReference type="OrthoDB" id="4007at2759"/>
<dbReference type="InterPro" id="IPR021150">
    <property type="entry name" value="Ubiq_cyt_c_chap"/>
</dbReference>
<evidence type="ECO:0000256" key="1">
    <source>
        <dbReference type="ARBA" id="ARBA00006407"/>
    </source>
</evidence>
<name>A0A7R9KNM0_9ACAR</name>
<organism evidence="3">
    <name type="scientific">Medioppia subpectinata</name>
    <dbReference type="NCBI Taxonomy" id="1979941"/>
    <lineage>
        <taxon>Eukaryota</taxon>
        <taxon>Metazoa</taxon>
        <taxon>Ecdysozoa</taxon>
        <taxon>Arthropoda</taxon>
        <taxon>Chelicerata</taxon>
        <taxon>Arachnida</taxon>
        <taxon>Acari</taxon>
        <taxon>Acariformes</taxon>
        <taxon>Sarcoptiformes</taxon>
        <taxon>Oribatida</taxon>
        <taxon>Brachypylina</taxon>
        <taxon>Oppioidea</taxon>
        <taxon>Oppiidae</taxon>
        <taxon>Medioppia</taxon>
    </lineage>
</organism>
<reference evidence="3" key="1">
    <citation type="submission" date="2020-11" db="EMBL/GenBank/DDBJ databases">
        <authorList>
            <person name="Tran Van P."/>
        </authorList>
    </citation>
    <scope>NUCLEOTIDE SEQUENCE</scope>
</reference>
<dbReference type="GO" id="GO:0034551">
    <property type="term" value="P:mitochondrial respiratory chain complex III assembly"/>
    <property type="evidence" value="ECO:0007669"/>
    <property type="project" value="TreeGrafter"/>
</dbReference>
<dbReference type="AlphaFoldDB" id="A0A7R9KNM0"/>